<evidence type="ECO:0000256" key="2">
    <source>
        <dbReference type="PROSITE-ProRule" id="PRU00335"/>
    </source>
</evidence>
<dbReference type="Pfam" id="PF14278">
    <property type="entry name" value="TetR_C_8"/>
    <property type="match status" value="1"/>
</dbReference>
<feature type="DNA-binding region" description="H-T-H motif" evidence="2">
    <location>
        <begin position="30"/>
        <end position="49"/>
    </location>
</feature>
<dbReference type="PANTHER" id="PTHR43479:SF11">
    <property type="entry name" value="ACREF_ENVCD OPERON REPRESSOR-RELATED"/>
    <property type="match status" value="1"/>
</dbReference>
<name>A0A1G9Y7R9_9FIRM</name>
<sequence length="167" mass="19744">MKIAREKLAVEYLSDALIILMKKMDYKDISITKICEKAGVTRMSFYRNYSSKEDVLKSWIKAITNSFLEETKISYKGDSSEEYFQKLFSHFKKYANICQLIYKAGLIYLIKDEFDRVFLELHKEEYDEYKSYFLAGGVYNIFLLWLIHGCKESPEELSSRLENLLVT</sequence>
<dbReference type="SUPFAM" id="SSF46689">
    <property type="entry name" value="Homeodomain-like"/>
    <property type="match status" value="1"/>
</dbReference>
<dbReference type="PANTHER" id="PTHR43479">
    <property type="entry name" value="ACREF/ENVCD OPERON REPRESSOR-RELATED"/>
    <property type="match status" value="1"/>
</dbReference>
<keyword evidence="1 2" id="KW-0238">DNA-binding</keyword>
<accession>A0A1G9Y7R9</accession>
<keyword evidence="5" id="KW-1185">Reference proteome</keyword>
<dbReference type="InterPro" id="IPR039532">
    <property type="entry name" value="TetR_C_Firmicutes"/>
</dbReference>
<gene>
    <name evidence="4" type="ORF">SAMN05216544_1724</name>
</gene>
<organism evidence="4 5">
    <name type="scientific">Lachnospira pectinoschiza</name>
    <dbReference type="NCBI Taxonomy" id="28052"/>
    <lineage>
        <taxon>Bacteria</taxon>
        <taxon>Bacillati</taxon>
        <taxon>Bacillota</taxon>
        <taxon>Clostridia</taxon>
        <taxon>Lachnospirales</taxon>
        <taxon>Lachnospiraceae</taxon>
        <taxon>Lachnospira</taxon>
    </lineage>
</organism>
<dbReference type="PROSITE" id="PS50977">
    <property type="entry name" value="HTH_TETR_2"/>
    <property type="match status" value="1"/>
</dbReference>
<protein>
    <submittedName>
        <fullName evidence="4">Transcriptional regulator, TetR family</fullName>
    </submittedName>
</protein>
<dbReference type="InterPro" id="IPR001647">
    <property type="entry name" value="HTH_TetR"/>
</dbReference>
<dbReference type="AlphaFoldDB" id="A0A1G9Y7R9"/>
<dbReference type="GO" id="GO:0003677">
    <property type="term" value="F:DNA binding"/>
    <property type="evidence" value="ECO:0007669"/>
    <property type="project" value="UniProtKB-UniRule"/>
</dbReference>
<dbReference type="Pfam" id="PF00440">
    <property type="entry name" value="TetR_N"/>
    <property type="match status" value="1"/>
</dbReference>
<dbReference type="InterPro" id="IPR050624">
    <property type="entry name" value="HTH-type_Tx_Regulator"/>
</dbReference>
<dbReference type="Proteomes" id="UP000187651">
    <property type="component" value="Unassembled WGS sequence"/>
</dbReference>
<proteinExistence type="predicted"/>
<dbReference type="InterPro" id="IPR009057">
    <property type="entry name" value="Homeodomain-like_sf"/>
</dbReference>
<reference evidence="5" key="1">
    <citation type="submission" date="2016-10" db="EMBL/GenBank/DDBJ databases">
        <authorList>
            <person name="Varghese N."/>
            <person name="Submissions S."/>
        </authorList>
    </citation>
    <scope>NUCLEOTIDE SEQUENCE [LARGE SCALE GENOMIC DNA]</scope>
    <source>
        <strain evidence="5">M83</strain>
    </source>
</reference>
<feature type="domain" description="HTH tetR-type" evidence="3">
    <location>
        <begin position="7"/>
        <end position="67"/>
    </location>
</feature>
<evidence type="ECO:0000313" key="4">
    <source>
        <dbReference type="EMBL" id="SDN05149.1"/>
    </source>
</evidence>
<dbReference type="OrthoDB" id="9810250at2"/>
<evidence type="ECO:0000256" key="1">
    <source>
        <dbReference type="ARBA" id="ARBA00023125"/>
    </source>
</evidence>
<evidence type="ECO:0000313" key="5">
    <source>
        <dbReference type="Proteomes" id="UP000187651"/>
    </source>
</evidence>
<dbReference type="EMBL" id="FNHZ01000005">
    <property type="protein sequence ID" value="SDN05149.1"/>
    <property type="molecule type" value="Genomic_DNA"/>
</dbReference>
<dbReference type="Gene3D" id="1.10.357.10">
    <property type="entry name" value="Tetracycline Repressor, domain 2"/>
    <property type="match status" value="1"/>
</dbReference>
<evidence type="ECO:0000259" key="3">
    <source>
        <dbReference type="PROSITE" id="PS50977"/>
    </source>
</evidence>
<dbReference type="RefSeq" id="WP_074521783.1">
    <property type="nucleotide sequence ID" value="NZ_FNHZ01000005.1"/>
</dbReference>